<keyword evidence="3" id="KW-1185">Reference proteome</keyword>
<dbReference type="PANTHER" id="PTHR36617:SF5">
    <property type="entry name" value="OS05G0421675 PROTEIN"/>
    <property type="match status" value="1"/>
</dbReference>
<proteinExistence type="predicted"/>
<keyword evidence="2" id="KW-0808">Transferase</keyword>
<dbReference type="InterPro" id="IPR026960">
    <property type="entry name" value="RVT-Znf"/>
</dbReference>
<organism evidence="2 3">
    <name type="scientific">Trifolium medium</name>
    <dbReference type="NCBI Taxonomy" id="97028"/>
    <lineage>
        <taxon>Eukaryota</taxon>
        <taxon>Viridiplantae</taxon>
        <taxon>Streptophyta</taxon>
        <taxon>Embryophyta</taxon>
        <taxon>Tracheophyta</taxon>
        <taxon>Spermatophyta</taxon>
        <taxon>Magnoliopsida</taxon>
        <taxon>eudicotyledons</taxon>
        <taxon>Gunneridae</taxon>
        <taxon>Pentapetalae</taxon>
        <taxon>rosids</taxon>
        <taxon>fabids</taxon>
        <taxon>Fabales</taxon>
        <taxon>Fabaceae</taxon>
        <taxon>Papilionoideae</taxon>
        <taxon>50 kb inversion clade</taxon>
        <taxon>NPAAA clade</taxon>
        <taxon>Hologalegina</taxon>
        <taxon>IRL clade</taxon>
        <taxon>Trifolieae</taxon>
        <taxon>Trifolium</taxon>
    </lineage>
</organism>
<comment type="caution">
    <text evidence="2">The sequence shown here is derived from an EMBL/GenBank/DDBJ whole genome shotgun (WGS) entry which is preliminary data.</text>
</comment>
<dbReference type="PANTHER" id="PTHR36617">
    <property type="entry name" value="PROTEIN, PUTATIVE-RELATED"/>
    <property type="match status" value="1"/>
</dbReference>
<keyword evidence="2" id="KW-0548">Nucleotidyltransferase</keyword>
<dbReference type="AlphaFoldDB" id="A0A392MW54"/>
<dbReference type="EMBL" id="LXQA010021135">
    <property type="protein sequence ID" value="MCH91770.1"/>
    <property type="molecule type" value="Genomic_DNA"/>
</dbReference>
<reference evidence="2 3" key="1">
    <citation type="journal article" date="2018" name="Front. Plant Sci.">
        <title>Red Clover (Trifolium pratense) and Zigzag Clover (T. medium) - A Picture of Genomic Similarities and Differences.</title>
        <authorList>
            <person name="Dluhosova J."/>
            <person name="Istvanek J."/>
            <person name="Nedelnik J."/>
            <person name="Repkova J."/>
        </authorList>
    </citation>
    <scope>NUCLEOTIDE SEQUENCE [LARGE SCALE GENOMIC DNA]</scope>
    <source>
        <strain evidence="3">cv. 10/8</strain>
        <tissue evidence="2">Leaf</tissue>
    </source>
</reference>
<evidence type="ECO:0000259" key="1">
    <source>
        <dbReference type="Pfam" id="PF13966"/>
    </source>
</evidence>
<feature type="domain" description="Reverse transcriptase zinc-binding" evidence="1">
    <location>
        <begin position="224"/>
        <end position="319"/>
    </location>
</feature>
<evidence type="ECO:0000313" key="2">
    <source>
        <dbReference type="EMBL" id="MCH91770.1"/>
    </source>
</evidence>
<dbReference type="Proteomes" id="UP000265520">
    <property type="component" value="Unassembled WGS sequence"/>
</dbReference>
<dbReference type="GO" id="GO:0003964">
    <property type="term" value="F:RNA-directed DNA polymerase activity"/>
    <property type="evidence" value="ECO:0007669"/>
    <property type="project" value="UniProtKB-KW"/>
</dbReference>
<dbReference type="Pfam" id="PF13966">
    <property type="entry name" value="zf-RVT"/>
    <property type="match status" value="1"/>
</dbReference>
<name>A0A392MW54_9FABA</name>
<sequence length="383" mass="44098">MPKQVIKKVVRIQREFLWGGVNGGKKISWIKWSVVCQKKNNGGLCVRDLRAINLSLLLKWRWRLLQSHENELWKDVLVAKYGVDIVRKVSWANVAPPYFASLWWKDIRDIEACIDSRSWLQETIVRKIGNGEKTRFWSDVWIGNRPLCVRYPRLFLASLQKDDSVKELWGELEGGIRGWDLQWRRALFQWEEADVLNLRALIAGVSLSGEEDSWRWVLDPERGFSVNSAFDFFSSELIVGPNILSPEKSIFNFIWTSPAPTKAIIFSWQLLHNRIPTKDNLLSRGVINLDAGSNCVWCGEYQETANHLFLHCKVVLSVWYAIFKWLGVVIVMPPSLFNLFDSVNAVTTSKKVRKGALGTCGGREGTLLEMEYGEIKDFSMYVL</sequence>
<accession>A0A392MW54</accession>
<protein>
    <submittedName>
        <fullName evidence="2">LINE-1 reverse transcriptase like</fullName>
    </submittedName>
</protein>
<keyword evidence="2" id="KW-0695">RNA-directed DNA polymerase</keyword>
<evidence type="ECO:0000313" key="3">
    <source>
        <dbReference type="Proteomes" id="UP000265520"/>
    </source>
</evidence>